<dbReference type="OrthoDB" id="9790771at2"/>
<dbReference type="GO" id="GO:0015891">
    <property type="term" value="P:siderophore transport"/>
    <property type="evidence" value="ECO:0007669"/>
    <property type="project" value="InterPro"/>
</dbReference>
<dbReference type="CDD" id="cd01347">
    <property type="entry name" value="ligand_gated_channel"/>
    <property type="match status" value="1"/>
</dbReference>
<keyword evidence="5 10" id="KW-0812">Transmembrane</keyword>
<evidence type="ECO:0000256" key="2">
    <source>
        <dbReference type="ARBA" id="ARBA00009810"/>
    </source>
</evidence>
<comment type="caution">
    <text evidence="15">The sequence shown here is derived from an EMBL/GenBank/DDBJ whole genome shotgun (WGS) entry which is preliminary data.</text>
</comment>
<evidence type="ECO:0000259" key="14">
    <source>
        <dbReference type="Pfam" id="PF07715"/>
    </source>
</evidence>
<dbReference type="InterPro" id="IPR010105">
    <property type="entry name" value="TonB_sidphr_rcpt"/>
</dbReference>
<dbReference type="RefSeq" id="WP_081125977.1">
    <property type="nucleotide sequence ID" value="NZ_LDOS01000001.1"/>
</dbReference>
<dbReference type="Gene3D" id="2.170.130.10">
    <property type="entry name" value="TonB-dependent receptor, plug domain"/>
    <property type="match status" value="1"/>
</dbReference>
<feature type="chain" id="PRO_5020666783" evidence="12">
    <location>
        <begin position="28"/>
        <end position="742"/>
    </location>
</feature>
<dbReference type="Gene3D" id="2.40.170.20">
    <property type="entry name" value="TonB-dependent receptor, beta-barrel domain"/>
    <property type="match status" value="1"/>
</dbReference>
<dbReference type="GO" id="GO:0015344">
    <property type="term" value="F:siderophore uptake transmembrane transporter activity"/>
    <property type="evidence" value="ECO:0007669"/>
    <property type="project" value="TreeGrafter"/>
</dbReference>
<evidence type="ECO:0000256" key="1">
    <source>
        <dbReference type="ARBA" id="ARBA00004571"/>
    </source>
</evidence>
<evidence type="ECO:0000256" key="4">
    <source>
        <dbReference type="ARBA" id="ARBA00022452"/>
    </source>
</evidence>
<dbReference type="PANTHER" id="PTHR32552:SF83">
    <property type="entry name" value="BLR3904 PROTEIN"/>
    <property type="match status" value="1"/>
</dbReference>
<keyword evidence="7 10" id="KW-0472">Membrane</keyword>
<accession>A0A4V3USW5</accession>
<keyword evidence="8 15" id="KW-0675">Receptor</keyword>
<dbReference type="InterPro" id="IPR037066">
    <property type="entry name" value="Plug_dom_sf"/>
</dbReference>
<dbReference type="InterPro" id="IPR039426">
    <property type="entry name" value="TonB-dep_rcpt-like"/>
</dbReference>
<dbReference type="AlphaFoldDB" id="A0A4V3USW5"/>
<evidence type="ECO:0000256" key="6">
    <source>
        <dbReference type="ARBA" id="ARBA00023077"/>
    </source>
</evidence>
<dbReference type="Pfam" id="PF00593">
    <property type="entry name" value="TonB_dep_Rec_b-barrel"/>
    <property type="match status" value="1"/>
</dbReference>
<dbReference type="GO" id="GO:0009279">
    <property type="term" value="C:cell outer membrane"/>
    <property type="evidence" value="ECO:0007669"/>
    <property type="project" value="UniProtKB-SubCell"/>
</dbReference>
<dbReference type="EMBL" id="MWQO01000050">
    <property type="protein sequence ID" value="THD08331.1"/>
    <property type="molecule type" value="Genomic_DNA"/>
</dbReference>
<dbReference type="PANTHER" id="PTHR32552">
    <property type="entry name" value="FERRICHROME IRON RECEPTOR-RELATED"/>
    <property type="match status" value="1"/>
</dbReference>
<dbReference type="InterPro" id="IPR012910">
    <property type="entry name" value="Plug_dom"/>
</dbReference>
<evidence type="ECO:0000256" key="12">
    <source>
        <dbReference type="SAM" id="SignalP"/>
    </source>
</evidence>
<dbReference type="Pfam" id="PF07715">
    <property type="entry name" value="Plug"/>
    <property type="match status" value="1"/>
</dbReference>
<dbReference type="SUPFAM" id="SSF56935">
    <property type="entry name" value="Porins"/>
    <property type="match status" value="1"/>
</dbReference>
<evidence type="ECO:0000256" key="11">
    <source>
        <dbReference type="RuleBase" id="RU003357"/>
    </source>
</evidence>
<comment type="subcellular location">
    <subcellularLocation>
        <location evidence="1 10">Cell outer membrane</location>
        <topology evidence="1 10">Multi-pass membrane protein</topology>
    </subcellularLocation>
</comment>
<evidence type="ECO:0000256" key="7">
    <source>
        <dbReference type="ARBA" id="ARBA00023136"/>
    </source>
</evidence>
<keyword evidence="12" id="KW-0732">Signal</keyword>
<feature type="domain" description="TonB-dependent receptor-like beta-barrel" evidence="13">
    <location>
        <begin position="267"/>
        <end position="709"/>
    </location>
</feature>
<sequence length="742" mass="79626">MSRLSPTPLAAALSVALHLATPAAAQAANAGSVARHDPGHDAVPAPVAATAAADAPDLAQIRSLQPIKVEAQSLRDAWLHDHAAVGPLGVQSLRDIPQSVTVLDAALLQSQGVSALADALRNVPGITLGGAEGGQIGNNINLRGFSARTDIYLDGMRDRGQYYRDVFDLSSVQVLEGPASMLFGRGSTGGVINQVSKVPEARAFGSFSATTANPEGTRLSTDVNQPLSTTAAFRINAFAQDIHSTRDVLHNRDGGIAPSLRLGMGTDTEITLSALLQRNRDMPDYGLPPLNGHPAAVDTNNFYGLTDDRTIQRVAIFDARLMHRFSDALSFHNQLRWGSYTTDARETGASSIVTAAGTTLNRAQGNPTSLPLDQLYVQLGSHDRVIHDRALGDQAELEARFDTGAIAHTLVTGIELGRDRYVNQASSRSGLPLLSLLDPAQLPQPASATTTPGNAALGHASTAAVYANDIVQLDPHWQFVGGLRRDRFAADLWNTTSQPAYAQQKVYFTSVRGGFIWQPDERQSYYASYGTSFDPSLETLTVVNGMQDLAPEQNRSLEVGGKWNLAEDALALTAALFEVQKTNARTQISPGVYTLDGNVRVRGLNLGLVGNITRGWQLFAGYTLLDARIVKALDGTQGKVPANTPRNAATLWSTWQVGRHWRAGIGAQWQSLRYAANNNVVSAPGYAVYNGMLGYDTGPYSVQLNVFNLGDRRYFVSLIPSDGGRSVPGIGRTLQMTFSYRY</sequence>
<evidence type="ECO:0000256" key="9">
    <source>
        <dbReference type="ARBA" id="ARBA00023237"/>
    </source>
</evidence>
<keyword evidence="4 10" id="KW-1134">Transmembrane beta strand</keyword>
<evidence type="ECO:0000256" key="3">
    <source>
        <dbReference type="ARBA" id="ARBA00022448"/>
    </source>
</evidence>
<dbReference type="GO" id="GO:0038023">
    <property type="term" value="F:signaling receptor activity"/>
    <property type="evidence" value="ECO:0007669"/>
    <property type="project" value="InterPro"/>
</dbReference>
<evidence type="ECO:0000256" key="10">
    <source>
        <dbReference type="PROSITE-ProRule" id="PRU01360"/>
    </source>
</evidence>
<protein>
    <submittedName>
        <fullName evidence="15">TonB-dependent siderophore receptor</fullName>
    </submittedName>
</protein>
<evidence type="ECO:0000256" key="8">
    <source>
        <dbReference type="ARBA" id="ARBA00023170"/>
    </source>
</evidence>
<keyword evidence="16" id="KW-1185">Reference proteome</keyword>
<feature type="signal peptide" evidence="12">
    <location>
        <begin position="1"/>
        <end position="27"/>
    </location>
</feature>
<dbReference type="InterPro" id="IPR000531">
    <property type="entry name" value="Beta-barrel_TonB"/>
</dbReference>
<organism evidence="15 16">
    <name type="scientific">Metallibacterium scheffleri</name>
    <dbReference type="NCBI Taxonomy" id="993689"/>
    <lineage>
        <taxon>Bacteria</taxon>
        <taxon>Pseudomonadati</taxon>
        <taxon>Pseudomonadota</taxon>
        <taxon>Gammaproteobacteria</taxon>
        <taxon>Lysobacterales</taxon>
        <taxon>Rhodanobacteraceae</taxon>
        <taxon>Metallibacterium</taxon>
    </lineage>
</organism>
<dbReference type="NCBIfam" id="TIGR01783">
    <property type="entry name" value="TonB-siderophor"/>
    <property type="match status" value="1"/>
</dbReference>
<evidence type="ECO:0000313" key="15">
    <source>
        <dbReference type="EMBL" id="THD08331.1"/>
    </source>
</evidence>
<dbReference type="InterPro" id="IPR036942">
    <property type="entry name" value="Beta-barrel_TonB_sf"/>
</dbReference>
<feature type="domain" description="TonB-dependent receptor plug" evidence="14">
    <location>
        <begin position="93"/>
        <end position="191"/>
    </location>
</feature>
<evidence type="ECO:0000313" key="16">
    <source>
        <dbReference type="Proteomes" id="UP000307749"/>
    </source>
</evidence>
<dbReference type="PROSITE" id="PS52016">
    <property type="entry name" value="TONB_DEPENDENT_REC_3"/>
    <property type="match status" value="1"/>
</dbReference>
<dbReference type="Proteomes" id="UP000307749">
    <property type="component" value="Unassembled WGS sequence"/>
</dbReference>
<keyword evidence="3 10" id="KW-0813">Transport</keyword>
<comment type="similarity">
    <text evidence="2 10 11">Belongs to the TonB-dependent receptor family.</text>
</comment>
<gene>
    <name evidence="15" type="ORF">B1806_13180</name>
</gene>
<keyword evidence="6 11" id="KW-0798">TonB box</keyword>
<reference evidence="15 16" key="1">
    <citation type="submission" date="2017-02" db="EMBL/GenBank/DDBJ databases">
        <title>Whole genome sequencing of Metallibacterium scheffleri DSM 24874 (T).</title>
        <authorList>
            <person name="Kumar S."/>
            <person name="Patil P."/>
            <person name="Patil P.B."/>
        </authorList>
    </citation>
    <scope>NUCLEOTIDE SEQUENCE [LARGE SCALE GENOMIC DNA]</scope>
    <source>
        <strain evidence="15 16">DSM 24874</strain>
    </source>
</reference>
<keyword evidence="9 10" id="KW-0998">Cell outer membrane</keyword>
<evidence type="ECO:0000259" key="13">
    <source>
        <dbReference type="Pfam" id="PF00593"/>
    </source>
</evidence>
<proteinExistence type="inferred from homology"/>
<dbReference type="STRING" id="993689.GCA_002077135_00554"/>
<name>A0A4V3USW5_9GAMM</name>
<evidence type="ECO:0000256" key="5">
    <source>
        <dbReference type="ARBA" id="ARBA00022692"/>
    </source>
</evidence>